<dbReference type="Pfam" id="PF17652">
    <property type="entry name" value="Glyco_hydro81C"/>
    <property type="match status" value="1"/>
</dbReference>
<gene>
    <name evidence="11" type="ORF">J2S73_001193</name>
</gene>
<feature type="region of interest" description="Disordered" evidence="9">
    <location>
        <begin position="1292"/>
        <end position="1325"/>
    </location>
</feature>
<dbReference type="PROSITE" id="PS00018">
    <property type="entry name" value="EF_HAND_1"/>
    <property type="match status" value="1"/>
</dbReference>
<comment type="similarity">
    <text evidence="2">Belongs to the glycosyl hydrolase 81 family.</text>
</comment>
<dbReference type="InterPro" id="IPR040720">
    <property type="entry name" value="GH81_C"/>
</dbReference>
<reference evidence="11" key="1">
    <citation type="submission" date="2023-07" db="EMBL/GenBank/DDBJ databases">
        <title>Genomic Encyclopedia of Type Strains, Phase IV (KMG-IV): sequencing the most valuable type-strain genomes for metagenomic binning, comparative biology and taxonomic classification.</title>
        <authorList>
            <person name="Goeker M."/>
        </authorList>
    </citation>
    <scope>NUCLEOTIDE SEQUENCE</scope>
    <source>
        <strain evidence="11">DSM 21202</strain>
    </source>
</reference>
<keyword evidence="6" id="KW-0326">Glycosidase</keyword>
<organism evidence="11 12">
    <name type="scientific">Amorphus orientalis</name>
    <dbReference type="NCBI Taxonomy" id="649198"/>
    <lineage>
        <taxon>Bacteria</taxon>
        <taxon>Pseudomonadati</taxon>
        <taxon>Pseudomonadota</taxon>
        <taxon>Alphaproteobacteria</taxon>
        <taxon>Hyphomicrobiales</taxon>
        <taxon>Amorphaceae</taxon>
        <taxon>Amorphus</taxon>
    </lineage>
</organism>
<keyword evidence="4" id="KW-0378">Hydrolase</keyword>
<name>A0AAE4AR37_9HYPH</name>
<comment type="catalytic activity">
    <reaction evidence="1">
        <text>Hydrolysis of (1-&gt;3)-beta-D-glucosidic linkages in (1-&gt;3)-beta-D-glucans.</text>
        <dbReference type="EC" id="3.2.1.39"/>
    </reaction>
</comment>
<dbReference type="GO" id="GO:0071555">
    <property type="term" value="P:cell wall organization"/>
    <property type="evidence" value="ECO:0007669"/>
    <property type="project" value="UniProtKB-KW"/>
</dbReference>
<evidence type="ECO:0000313" key="12">
    <source>
        <dbReference type="Proteomes" id="UP001229244"/>
    </source>
</evidence>
<dbReference type="GO" id="GO:0000272">
    <property type="term" value="P:polysaccharide catabolic process"/>
    <property type="evidence" value="ECO:0007669"/>
    <property type="project" value="UniProtKB-KW"/>
</dbReference>
<evidence type="ECO:0000256" key="7">
    <source>
        <dbReference type="ARBA" id="ARBA00023316"/>
    </source>
</evidence>
<dbReference type="PROSITE" id="PS52008">
    <property type="entry name" value="GH81"/>
    <property type="match status" value="1"/>
</dbReference>
<sequence length="1478" mass="152731">MNHLGEPLSPMIADGFSGPVTTNDWASSIAFSAFGDPHSAIMHAHPLSMKATANGLSIGHTEQARLVADGAKYEFTYQPELKIGLAGLDAANTELVDAGAWSATAGWDDGSDGLEATFGHGLPFVYFERTPGSGDAVVNLGDITPDPDAPSNPLVYEISGLDGAYDGGALDFQLPVDAGTSIADSARLKVSYDFNGDGTVDRTELYDYLPTDAGNGFELYRADQGQSSATGAFQEFQNGSVKLELWNSIGDGTLALRTDTPADDPLASYVDLPFDGTAGARLYVRDGASAGGPAGALSPLPGSAPATDDTAVPEGLADWDIPATLWHLDGNVAALTIGGTSYGLFAPTGSTWIVTDEGLRSDLGGGAHFSVATLPDNSPETLELFRQHAYAHVTDTTMSYSVDPATGMVTTRFVAETDLVDGAPGLSADPLLALYRHQYINSNADVSQTLTYASPRGEMRLLEGDGFDTEMQARPILPTLPVADPNDAQLAARVQDAADDLAARPIKVPALDTYWAGKELGRLAELAEIAHQIGDTQSRDLFLETMKAELEDWFTPTGAYEDKHFAYNAEWGTLQGYPASFGSDGQLNDHHFHYGYFVQAAATIAAFDPAWAADDAWGGMVDLLIADVANSDAAQTMFPDLRSFDPYAGHNWASGHGAFASGNNQESSSEALNFAWATARWGQATGKQDTADLGVFLHTVESEAVAQYWFDVDGEVFPDDYGFGAVGMVWGDGADHRTFFSADPEMIRGINFLPINGSSLHLGWDPEEILRNYNEIVELRGGEPIYWSDLIHQYLAMADPDAAQAWLNANPGFQSEGGDSAAHAQAWIQSLGALGTPDAGVTANSPYAAAFTSDAGTSYVINNASASEQTVTFSDGTVLTVGANTLLTRHADGTQSAVVFPASDGIDGTGGQDGSGDGSGDGSDGGTGDAGDGGGTGDGTDGGSSDGTGDAAFVLADGVLTFSDKETDVALAGGGSGAVDIPGDSQVFRIEGLTGQFNGGATSFALDVDAGSSIGDSVQVQFRYDFNGDGTVDRVETVSYFATNDTPGVERYSSSGSAISAEGAFADFQNGAVEVEIWKPFGAGAVTIDTETARIALPFDALTTTGGSGSDGGGGSDPGGDTGTDGGDGGTDGGSGPDVGTDGWSLSGNRLVLDAAGPVTIAAAAQHSVGTPEAPTTWVIDDLTGTSTGAATSFNLPIDAETGVGNATELRISMDYDGDGTVDRVETYNYFPTDAASGTETYAEDRGLFSATGDVGDFDGGSVTVEIWNAFGSDDVILDPADAFIDLGYDFGAEPVSDPGTEPGGDTGEEDSGGDGGTTPTASGTLYLTETGDLSGSADATAESLAIGAAGSAPLVFEADGLNGTHQAGSSMVFDFPIDARSAIGNGTAARISFDFDGDGTADRVETYNYKATDDLVGNESYTEQAGLWSVAGADYADFTDGSVTVEVWNQIGSAETWLDLDNGDGLGAALTLPYDFI</sequence>
<dbReference type="EMBL" id="JAUSUL010000001">
    <property type="protein sequence ID" value="MDQ0314756.1"/>
    <property type="molecule type" value="Genomic_DNA"/>
</dbReference>
<keyword evidence="7" id="KW-0961">Cell wall biogenesis/degradation</keyword>
<feature type="compositionally biased region" description="Gly residues" evidence="9">
    <location>
        <begin position="1106"/>
        <end position="1137"/>
    </location>
</feature>
<comment type="caution">
    <text evidence="11">The sequence shown here is derived from an EMBL/GenBank/DDBJ whole genome shotgun (WGS) entry which is preliminary data.</text>
</comment>
<evidence type="ECO:0000256" key="6">
    <source>
        <dbReference type="ARBA" id="ARBA00023295"/>
    </source>
</evidence>
<dbReference type="EC" id="3.2.1.39" evidence="3"/>
<evidence type="ECO:0000256" key="2">
    <source>
        <dbReference type="ARBA" id="ARBA00010730"/>
    </source>
</evidence>
<feature type="domain" description="Glycosyl hydrolase family 81 C-terminal" evidence="10">
    <location>
        <begin position="498"/>
        <end position="820"/>
    </location>
</feature>
<dbReference type="InterPro" id="IPR005200">
    <property type="entry name" value="Endo-beta-glucanase"/>
</dbReference>
<protein>
    <recommendedName>
        <fullName evidence="3">glucan endo-1,3-beta-D-glucosidase</fullName>
        <ecNumber evidence="3">3.2.1.39</ecNumber>
    </recommendedName>
</protein>
<evidence type="ECO:0000313" key="11">
    <source>
        <dbReference type="EMBL" id="MDQ0314756.1"/>
    </source>
</evidence>
<proteinExistence type="inferred from homology"/>
<feature type="region of interest" description="Disordered" evidence="9">
    <location>
        <begin position="1105"/>
        <end position="1146"/>
    </location>
</feature>
<dbReference type="InterPro" id="IPR018247">
    <property type="entry name" value="EF_Hand_1_Ca_BS"/>
</dbReference>
<evidence type="ECO:0000256" key="5">
    <source>
        <dbReference type="ARBA" id="ARBA00023277"/>
    </source>
</evidence>
<evidence type="ECO:0000256" key="8">
    <source>
        <dbReference type="ARBA" id="ARBA00023326"/>
    </source>
</evidence>
<feature type="compositionally biased region" description="Gly residues" evidence="9">
    <location>
        <begin position="907"/>
        <end position="946"/>
    </location>
</feature>
<dbReference type="GO" id="GO:0042973">
    <property type="term" value="F:glucan endo-1,3-beta-D-glucosidase activity"/>
    <property type="evidence" value="ECO:0007669"/>
    <property type="project" value="UniProtKB-EC"/>
</dbReference>
<dbReference type="PANTHER" id="PTHR31983:SF0">
    <property type="entry name" value="GLUCAN ENDO-1,3-BETA-D-GLUCOSIDASE 2"/>
    <property type="match status" value="1"/>
</dbReference>
<dbReference type="GO" id="GO:0052861">
    <property type="term" value="F:endo-1,3(4)-beta-glucanase activity"/>
    <property type="evidence" value="ECO:0007669"/>
    <property type="project" value="InterPro"/>
</dbReference>
<feature type="region of interest" description="Disordered" evidence="9">
    <location>
        <begin position="900"/>
        <end position="948"/>
    </location>
</feature>
<evidence type="ECO:0000256" key="3">
    <source>
        <dbReference type="ARBA" id="ARBA00012780"/>
    </source>
</evidence>
<dbReference type="PANTHER" id="PTHR31983">
    <property type="entry name" value="ENDO-1,3(4)-BETA-GLUCANASE 1"/>
    <property type="match status" value="1"/>
</dbReference>
<evidence type="ECO:0000256" key="4">
    <source>
        <dbReference type="ARBA" id="ARBA00022801"/>
    </source>
</evidence>
<accession>A0AAE4AR37</accession>
<keyword evidence="12" id="KW-1185">Reference proteome</keyword>
<keyword evidence="8" id="KW-0624">Polysaccharide degradation</keyword>
<evidence type="ECO:0000259" key="10">
    <source>
        <dbReference type="Pfam" id="PF17652"/>
    </source>
</evidence>
<dbReference type="RefSeq" id="WP_306884540.1">
    <property type="nucleotide sequence ID" value="NZ_JAUSUL010000001.1"/>
</dbReference>
<dbReference type="Proteomes" id="UP001229244">
    <property type="component" value="Unassembled WGS sequence"/>
</dbReference>
<keyword evidence="5" id="KW-0119">Carbohydrate metabolism</keyword>
<evidence type="ECO:0000256" key="9">
    <source>
        <dbReference type="SAM" id="MobiDB-lite"/>
    </source>
</evidence>
<evidence type="ECO:0000256" key="1">
    <source>
        <dbReference type="ARBA" id="ARBA00000382"/>
    </source>
</evidence>